<dbReference type="InterPro" id="IPR011010">
    <property type="entry name" value="DNA_brk_join_enz"/>
</dbReference>
<evidence type="ECO:0000313" key="4">
    <source>
        <dbReference type="EMBL" id="THJ47160.1"/>
    </source>
</evidence>
<dbReference type="GO" id="GO:0006310">
    <property type="term" value="P:DNA recombination"/>
    <property type="evidence" value="ECO:0007669"/>
    <property type="project" value="UniProtKB-KW"/>
</dbReference>
<dbReference type="GO" id="GO:0015074">
    <property type="term" value="P:DNA integration"/>
    <property type="evidence" value="ECO:0007669"/>
    <property type="project" value="UniProtKB-KW"/>
</dbReference>
<evidence type="ECO:0000256" key="2">
    <source>
        <dbReference type="ARBA" id="ARBA00023172"/>
    </source>
</evidence>
<dbReference type="CDD" id="cd00397">
    <property type="entry name" value="DNA_BRE_C"/>
    <property type="match status" value="1"/>
</dbReference>
<protein>
    <submittedName>
        <fullName evidence="4">Site-specific integrase</fullName>
    </submittedName>
</protein>
<sequence>MQTHITCCTGQVREEVLDMKTKKIDGKELATMKDAALCYLSDRERSRSTTHIVSKLAPFWGQFRLVDVNQRTMDDYAKGLVGMAQATKARMCRQARTVYLYGCREFDLAPKGIKVPTEGKHCAEFLTKPELAKLLEGLTDEARAIATFMVYTGARYCEARLVEVDDLKQMGTALMCRLRHRKGRETLWRERWVPVHPQVQEVIRQHGSVSGALWRNSLGGQWHQDAAALRNQMKRVAAKLGFEARPHVLRHTFGTLLANEGGDLRILAELMGHASLQQTRTYINAGNQEAAALVGKL</sequence>
<name>A0A4S5CMU7_AERVE</name>
<dbReference type="SUPFAM" id="SSF56349">
    <property type="entry name" value="DNA breaking-rejoining enzymes"/>
    <property type="match status" value="1"/>
</dbReference>
<dbReference type="PANTHER" id="PTHR30349">
    <property type="entry name" value="PHAGE INTEGRASE-RELATED"/>
    <property type="match status" value="1"/>
</dbReference>
<dbReference type="InterPro" id="IPR013762">
    <property type="entry name" value="Integrase-like_cat_sf"/>
</dbReference>
<dbReference type="GO" id="GO:0003677">
    <property type="term" value="F:DNA binding"/>
    <property type="evidence" value="ECO:0007669"/>
    <property type="project" value="InterPro"/>
</dbReference>
<evidence type="ECO:0000259" key="3">
    <source>
        <dbReference type="PROSITE" id="PS51898"/>
    </source>
</evidence>
<keyword evidence="1" id="KW-0229">DNA integration</keyword>
<dbReference type="Gene3D" id="1.10.443.10">
    <property type="entry name" value="Intergrase catalytic core"/>
    <property type="match status" value="1"/>
</dbReference>
<organism evidence="4 5">
    <name type="scientific">Aeromonas veronii</name>
    <dbReference type="NCBI Taxonomy" id="654"/>
    <lineage>
        <taxon>Bacteria</taxon>
        <taxon>Pseudomonadati</taxon>
        <taxon>Pseudomonadota</taxon>
        <taxon>Gammaproteobacteria</taxon>
        <taxon>Aeromonadales</taxon>
        <taxon>Aeromonadaceae</taxon>
        <taxon>Aeromonas</taxon>
    </lineage>
</organism>
<keyword evidence="2" id="KW-0233">DNA recombination</keyword>
<dbReference type="EMBL" id="SSUX01000002">
    <property type="protein sequence ID" value="THJ47160.1"/>
    <property type="molecule type" value="Genomic_DNA"/>
</dbReference>
<comment type="caution">
    <text evidence="4">The sequence shown here is derived from an EMBL/GenBank/DDBJ whole genome shotgun (WGS) entry which is preliminary data.</text>
</comment>
<dbReference type="Proteomes" id="UP000309618">
    <property type="component" value="Unassembled WGS sequence"/>
</dbReference>
<dbReference type="PROSITE" id="PS51898">
    <property type="entry name" value="TYR_RECOMBINASE"/>
    <property type="match status" value="1"/>
</dbReference>
<proteinExistence type="predicted"/>
<evidence type="ECO:0000313" key="5">
    <source>
        <dbReference type="Proteomes" id="UP000309618"/>
    </source>
</evidence>
<dbReference type="AlphaFoldDB" id="A0A4S5CMU7"/>
<dbReference type="InterPro" id="IPR050090">
    <property type="entry name" value="Tyrosine_recombinase_XerCD"/>
</dbReference>
<dbReference type="PANTHER" id="PTHR30349:SF64">
    <property type="entry name" value="PROPHAGE INTEGRASE INTD-RELATED"/>
    <property type="match status" value="1"/>
</dbReference>
<evidence type="ECO:0000256" key="1">
    <source>
        <dbReference type="ARBA" id="ARBA00022908"/>
    </source>
</evidence>
<gene>
    <name evidence="4" type="ORF">E8Q35_04470</name>
</gene>
<accession>A0A4S5CMU7</accession>
<dbReference type="Pfam" id="PF00589">
    <property type="entry name" value="Phage_integrase"/>
    <property type="match status" value="1"/>
</dbReference>
<dbReference type="InterPro" id="IPR002104">
    <property type="entry name" value="Integrase_catalytic"/>
</dbReference>
<reference evidence="4 5" key="1">
    <citation type="submission" date="2019-04" db="EMBL/GenBank/DDBJ databases">
        <title>Comparative genomics of Aeromonas veronii strains pathogenic to fish.</title>
        <authorList>
            <person name="Cascarano M.C."/>
            <person name="Smyrli M."/>
            <person name="Katharios P."/>
        </authorList>
    </citation>
    <scope>NUCLEOTIDE SEQUENCE [LARGE SCALE GENOMIC DNA]</scope>
    <source>
        <strain evidence="4 5">XU1</strain>
    </source>
</reference>
<feature type="domain" description="Tyr recombinase" evidence="3">
    <location>
        <begin position="121"/>
        <end position="295"/>
    </location>
</feature>